<dbReference type="Gene3D" id="2.40.30.170">
    <property type="match status" value="1"/>
</dbReference>
<protein>
    <submittedName>
        <fullName evidence="3">Efflux RND transporter periplasmic adaptor subunit</fullName>
    </submittedName>
</protein>
<dbReference type="Pfam" id="PF25917">
    <property type="entry name" value="BSH_RND"/>
    <property type="match status" value="1"/>
</dbReference>
<dbReference type="GO" id="GO:1990281">
    <property type="term" value="C:efflux pump complex"/>
    <property type="evidence" value="ECO:0007669"/>
    <property type="project" value="TreeGrafter"/>
</dbReference>
<accession>A0A6C0GDT1</accession>
<dbReference type="Gene3D" id="2.40.420.20">
    <property type="match status" value="1"/>
</dbReference>
<dbReference type="GO" id="GO:0015562">
    <property type="term" value="F:efflux transmembrane transporter activity"/>
    <property type="evidence" value="ECO:0007669"/>
    <property type="project" value="TreeGrafter"/>
</dbReference>
<dbReference type="InterPro" id="IPR058625">
    <property type="entry name" value="MdtA-like_BSH"/>
</dbReference>
<evidence type="ECO:0000259" key="2">
    <source>
        <dbReference type="Pfam" id="PF25917"/>
    </source>
</evidence>
<sequence length="366" mass="40124">MKKVILSIVGLIFLGLSGWLGYYFYKKSKTDPVVYKTETPFVTNIVKKTVATGSIVPRREVAIKPQVSGIVEELYVDAGQTVKAGQLIAKVRIVPNIVSVNTAETSLETARINFQNSKVELDRQKALYDQKVVADQEYNRFLLDFNLKKEALQAAETNLQLVKEGASKKSGQVSNLVYSPVAGMLLDVPVKVGTSVIERNTFNSGTTIATVADMKSLIFEGLVDESEVGKIKEGMDLNLVIGALEGKIYKATLEYISPKGDTSEGAIKFQVRANMLLDEKDFIRAGYSANADIVLDKKDSVLALKESMLQFKKDSIFVEVETQPQKFEKRLVKTGISDGINIEVVSGISKKDKVKVIEAVGTPKGS</sequence>
<name>A0A6C0GDT1_9BACT</name>
<dbReference type="EMBL" id="CP048222">
    <property type="protein sequence ID" value="QHT66098.1"/>
    <property type="molecule type" value="Genomic_DNA"/>
</dbReference>
<keyword evidence="4" id="KW-1185">Reference proteome</keyword>
<dbReference type="PANTHER" id="PTHR30469">
    <property type="entry name" value="MULTIDRUG RESISTANCE PROTEIN MDTA"/>
    <property type="match status" value="1"/>
</dbReference>
<evidence type="ECO:0000313" key="4">
    <source>
        <dbReference type="Proteomes" id="UP000480178"/>
    </source>
</evidence>
<dbReference type="NCBIfam" id="TIGR01730">
    <property type="entry name" value="RND_mfp"/>
    <property type="match status" value="1"/>
</dbReference>
<organism evidence="3 4">
    <name type="scientific">Rhodocytophaga rosea</name>
    <dbReference type="NCBI Taxonomy" id="2704465"/>
    <lineage>
        <taxon>Bacteria</taxon>
        <taxon>Pseudomonadati</taxon>
        <taxon>Bacteroidota</taxon>
        <taxon>Cytophagia</taxon>
        <taxon>Cytophagales</taxon>
        <taxon>Rhodocytophagaceae</taxon>
        <taxon>Rhodocytophaga</taxon>
    </lineage>
</organism>
<feature type="domain" description="Multidrug resistance protein MdtA-like barrel-sandwich hybrid" evidence="2">
    <location>
        <begin position="59"/>
        <end position="200"/>
    </location>
</feature>
<dbReference type="Gene3D" id="1.10.287.470">
    <property type="entry name" value="Helix hairpin bin"/>
    <property type="match status" value="1"/>
</dbReference>
<evidence type="ECO:0000256" key="1">
    <source>
        <dbReference type="ARBA" id="ARBA00009477"/>
    </source>
</evidence>
<dbReference type="AlphaFoldDB" id="A0A6C0GDT1"/>
<dbReference type="SUPFAM" id="SSF111369">
    <property type="entry name" value="HlyD-like secretion proteins"/>
    <property type="match status" value="1"/>
</dbReference>
<gene>
    <name evidence="3" type="ORF">GXP67_05155</name>
</gene>
<dbReference type="Proteomes" id="UP000480178">
    <property type="component" value="Chromosome"/>
</dbReference>
<evidence type="ECO:0000313" key="3">
    <source>
        <dbReference type="EMBL" id="QHT66098.1"/>
    </source>
</evidence>
<proteinExistence type="inferred from homology"/>
<reference evidence="3 4" key="1">
    <citation type="submission" date="2020-01" db="EMBL/GenBank/DDBJ databases">
        <authorList>
            <person name="Kim M.K."/>
        </authorList>
    </citation>
    <scope>NUCLEOTIDE SEQUENCE [LARGE SCALE GENOMIC DNA]</scope>
    <source>
        <strain evidence="3 4">172606-1</strain>
    </source>
</reference>
<comment type="similarity">
    <text evidence="1">Belongs to the membrane fusion protein (MFP) (TC 8.A.1) family.</text>
</comment>
<dbReference type="InterPro" id="IPR006143">
    <property type="entry name" value="RND_pump_MFP"/>
</dbReference>
<dbReference type="KEGG" id="rhoz:GXP67_05155"/>
<dbReference type="PANTHER" id="PTHR30469:SF33">
    <property type="entry name" value="SLR1207 PROTEIN"/>
    <property type="match status" value="1"/>
</dbReference>
<dbReference type="RefSeq" id="WP_162442169.1">
    <property type="nucleotide sequence ID" value="NZ_CP048222.1"/>
</dbReference>
<dbReference type="Gene3D" id="2.40.50.100">
    <property type="match status" value="1"/>
</dbReference>